<dbReference type="SUPFAM" id="SSF54211">
    <property type="entry name" value="Ribosomal protein S5 domain 2-like"/>
    <property type="match status" value="1"/>
</dbReference>
<keyword evidence="6" id="KW-0271">Exosome</keyword>
<dbReference type="GO" id="GO:0000177">
    <property type="term" value="C:cytoplasmic exosome (RNase complex)"/>
    <property type="evidence" value="ECO:0007669"/>
    <property type="project" value="TreeGrafter"/>
</dbReference>
<keyword evidence="12" id="KW-0269">Exonuclease</keyword>
<dbReference type="GO" id="GO:0035925">
    <property type="term" value="F:mRNA 3'-UTR AU-rich region binding"/>
    <property type="evidence" value="ECO:0007669"/>
    <property type="project" value="TreeGrafter"/>
</dbReference>
<gene>
    <name evidence="12" type="ORF">M427DRAFT_100513</name>
</gene>
<dbReference type="InterPro" id="IPR050590">
    <property type="entry name" value="Exosome_comp_Rrp42_subfam"/>
</dbReference>
<dbReference type="InterPro" id="IPR036345">
    <property type="entry name" value="ExoRNase_PH_dom2_sf"/>
</dbReference>
<dbReference type="InterPro" id="IPR020568">
    <property type="entry name" value="Ribosomal_Su5_D2-typ_SF"/>
</dbReference>
<reference evidence="12 13" key="1">
    <citation type="journal article" date="2015" name="Genome Biol. Evol.">
        <title>Phylogenomic analyses indicate that early fungi evolved digesting cell walls of algal ancestors of land plants.</title>
        <authorList>
            <person name="Chang Y."/>
            <person name="Wang S."/>
            <person name="Sekimoto S."/>
            <person name="Aerts A.L."/>
            <person name="Choi C."/>
            <person name="Clum A."/>
            <person name="LaButti K.M."/>
            <person name="Lindquist E.A."/>
            <person name="Yee Ngan C."/>
            <person name="Ohm R.A."/>
            <person name="Salamov A.A."/>
            <person name="Grigoriev I.V."/>
            <person name="Spatafora J.W."/>
            <person name="Berbee M.L."/>
        </authorList>
    </citation>
    <scope>NUCLEOTIDE SEQUENCE [LARGE SCALE GENOMIC DNA]</scope>
    <source>
        <strain evidence="12 13">JEL478</strain>
    </source>
</reference>
<evidence type="ECO:0000256" key="8">
    <source>
        <dbReference type="ARBA" id="ARBA00023242"/>
    </source>
</evidence>
<dbReference type="GO" id="GO:0016075">
    <property type="term" value="P:rRNA catabolic process"/>
    <property type="evidence" value="ECO:0007669"/>
    <property type="project" value="TreeGrafter"/>
</dbReference>
<dbReference type="PANTHER" id="PTHR11097">
    <property type="entry name" value="EXOSOME COMPLEX EXONUCLEASE RIBOSOMAL RNA PROCESSING PROTEIN"/>
    <property type="match status" value="1"/>
</dbReference>
<feature type="domain" description="Exoribonuclease phosphorolytic" evidence="10">
    <location>
        <begin position="57"/>
        <end position="192"/>
    </location>
</feature>
<dbReference type="AlphaFoldDB" id="A0A139A9W7"/>
<dbReference type="Pfam" id="PF03725">
    <property type="entry name" value="RNase_PH_C"/>
    <property type="match status" value="1"/>
</dbReference>
<keyword evidence="12" id="KW-0540">Nuclease</keyword>
<keyword evidence="7" id="KW-0694">RNA-binding</keyword>
<dbReference type="PANTHER" id="PTHR11097:SF9">
    <property type="entry name" value="EXOSOME COMPLEX COMPONENT RRP43"/>
    <property type="match status" value="1"/>
</dbReference>
<dbReference type="GO" id="GO:0034476">
    <property type="term" value="P:U5 snRNA 3'-end processing"/>
    <property type="evidence" value="ECO:0007669"/>
    <property type="project" value="TreeGrafter"/>
</dbReference>
<dbReference type="Pfam" id="PF01138">
    <property type="entry name" value="RNase_PH"/>
    <property type="match status" value="1"/>
</dbReference>
<comment type="subcellular location">
    <subcellularLocation>
        <location evidence="1">Cytoplasm</location>
    </subcellularLocation>
    <subcellularLocation>
        <location evidence="2">Nucleus</location>
        <location evidence="2">Nucleolus</location>
    </subcellularLocation>
</comment>
<dbReference type="Gene3D" id="3.30.230.70">
    <property type="entry name" value="GHMP Kinase, N-terminal domain"/>
    <property type="match status" value="1"/>
</dbReference>
<evidence type="ECO:0000313" key="12">
    <source>
        <dbReference type="EMBL" id="KXS13479.1"/>
    </source>
</evidence>
<dbReference type="InterPro" id="IPR027408">
    <property type="entry name" value="PNPase/RNase_PH_dom_sf"/>
</dbReference>
<evidence type="ECO:0000259" key="11">
    <source>
        <dbReference type="Pfam" id="PF03725"/>
    </source>
</evidence>
<evidence type="ECO:0000256" key="2">
    <source>
        <dbReference type="ARBA" id="ARBA00004604"/>
    </source>
</evidence>
<evidence type="ECO:0000256" key="9">
    <source>
        <dbReference type="ARBA" id="ARBA00030617"/>
    </source>
</evidence>
<dbReference type="InterPro" id="IPR015847">
    <property type="entry name" value="ExoRNase_PH_dom2"/>
</dbReference>
<accession>A0A139A9W7</accession>
<evidence type="ECO:0000256" key="1">
    <source>
        <dbReference type="ARBA" id="ARBA00004496"/>
    </source>
</evidence>
<keyword evidence="13" id="KW-1185">Reference proteome</keyword>
<dbReference type="GO" id="GO:0000176">
    <property type="term" value="C:nuclear exosome (RNase complex)"/>
    <property type="evidence" value="ECO:0007669"/>
    <property type="project" value="TreeGrafter"/>
</dbReference>
<evidence type="ECO:0000256" key="5">
    <source>
        <dbReference type="ARBA" id="ARBA00022552"/>
    </source>
</evidence>
<evidence type="ECO:0000259" key="10">
    <source>
        <dbReference type="Pfam" id="PF01138"/>
    </source>
</evidence>
<dbReference type="GO" id="GO:0071035">
    <property type="term" value="P:nuclear polyadenylation-dependent rRNA catabolic process"/>
    <property type="evidence" value="ECO:0007669"/>
    <property type="project" value="TreeGrafter"/>
</dbReference>
<dbReference type="OrthoDB" id="45882at2759"/>
<dbReference type="InterPro" id="IPR001247">
    <property type="entry name" value="ExoRNase_PH_dom1"/>
</dbReference>
<name>A0A139A9W7_GONPJ</name>
<feature type="domain" description="Exoribonuclease phosphorolytic" evidence="11">
    <location>
        <begin position="220"/>
        <end position="285"/>
    </location>
</feature>
<evidence type="ECO:0000256" key="4">
    <source>
        <dbReference type="ARBA" id="ARBA00022490"/>
    </source>
</evidence>
<proteinExistence type="inferred from homology"/>
<dbReference type="SUPFAM" id="SSF55666">
    <property type="entry name" value="Ribonuclease PH domain 2-like"/>
    <property type="match status" value="1"/>
</dbReference>
<dbReference type="GO" id="GO:0004527">
    <property type="term" value="F:exonuclease activity"/>
    <property type="evidence" value="ECO:0007669"/>
    <property type="project" value="UniProtKB-KW"/>
</dbReference>
<keyword evidence="12" id="KW-0378">Hydrolase</keyword>
<organism evidence="12 13">
    <name type="scientific">Gonapodya prolifera (strain JEL478)</name>
    <name type="common">Monoblepharis prolifera</name>
    <dbReference type="NCBI Taxonomy" id="1344416"/>
    <lineage>
        <taxon>Eukaryota</taxon>
        <taxon>Fungi</taxon>
        <taxon>Fungi incertae sedis</taxon>
        <taxon>Chytridiomycota</taxon>
        <taxon>Chytridiomycota incertae sedis</taxon>
        <taxon>Monoblepharidomycetes</taxon>
        <taxon>Monoblepharidales</taxon>
        <taxon>Gonapodyaceae</taxon>
        <taxon>Gonapodya</taxon>
    </lineage>
</organism>
<evidence type="ECO:0000256" key="6">
    <source>
        <dbReference type="ARBA" id="ARBA00022835"/>
    </source>
</evidence>
<dbReference type="CDD" id="cd11369">
    <property type="entry name" value="RNase_PH_RRP43"/>
    <property type="match status" value="1"/>
</dbReference>
<dbReference type="GO" id="GO:0034475">
    <property type="term" value="P:U4 snRNA 3'-end processing"/>
    <property type="evidence" value="ECO:0007669"/>
    <property type="project" value="TreeGrafter"/>
</dbReference>
<protein>
    <recommendedName>
        <fullName evidence="9">Ribosomal RNA-processing protein 43</fullName>
    </recommendedName>
</protein>
<dbReference type="GO" id="GO:0000467">
    <property type="term" value="P:exonucleolytic trimming to generate mature 3'-end of 5.8S rRNA from tricistronic rRNA transcript (SSU-rRNA, 5.8S rRNA, LSU-rRNA)"/>
    <property type="evidence" value="ECO:0007669"/>
    <property type="project" value="TreeGrafter"/>
</dbReference>
<keyword evidence="5" id="KW-0698">rRNA processing</keyword>
<dbReference type="Proteomes" id="UP000070544">
    <property type="component" value="Unassembled WGS sequence"/>
</dbReference>
<dbReference type="STRING" id="1344416.A0A139A9W7"/>
<comment type="similarity">
    <text evidence="3">Belongs to the RNase PH family.</text>
</comment>
<dbReference type="EMBL" id="KQ965777">
    <property type="protein sequence ID" value="KXS13479.1"/>
    <property type="molecule type" value="Genomic_DNA"/>
</dbReference>
<dbReference type="GO" id="GO:0005730">
    <property type="term" value="C:nucleolus"/>
    <property type="evidence" value="ECO:0007669"/>
    <property type="project" value="UniProtKB-SubCell"/>
</dbReference>
<dbReference type="OMA" id="EIKAFWV"/>
<keyword evidence="8" id="KW-0539">Nucleus</keyword>
<dbReference type="GO" id="GO:0071028">
    <property type="term" value="P:nuclear mRNA surveillance"/>
    <property type="evidence" value="ECO:0007669"/>
    <property type="project" value="TreeGrafter"/>
</dbReference>
<dbReference type="GO" id="GO:0071038">
    <property type="term" value="P:TRAMP-dependent tRNA surveillance pathway"/>
    <property type="evidence" value="ECO:0007669"/>
    <property type="project" value="TreeGrafter"/>
</dbReference>
<dbReference type="InterPro" id="IPR033196">
    <property type="entry name" value="Rrp43"/>
</dbReference>
<evidence type="ECO:0000313" key="13">
    <source>
        <dbReference type="Proteomes" id="UP000070544"/>
    </source>
</evidence>
<evidence type="ECO:0000256" key="3">
    <source>
        <dbReference type="ARBA" id="ARBA00006678"/>
    </source>
</evidence>
<dbReference type="GO" id="GO:0034473">
    <property type="term" value="P:U1 snRNA 3'-end processing"/>
    <property type="evidence" value="ECO:0007669"/>
    <property type="project" value="TreeGrafter"/>
</dbReference>
<keyword evidence="4" id="KW-0963">Cytoplasm</keyword>
<evidence type="ECO:0000256" key="7">
    <source>
        <dbReference type="ARBA" id="ARBA00022884"/>
    </source>
</evidence>
<sequence>MNHETPRDEAASAPSRFALDAPTFARLHPAEYLRRFLAKNVRPDGRPYAPALRTAKFRKTMVNVGSISTSEGSATVRLGKTTVLCGIKAEVAAPPIDSPDNGYLVPNVELPPMSSPNFRPGAPSELAQTLSWRLEQLFRNCPTILDLKQLSIEEGAAAWVLYADIVCLNYDGNVFDATVIAIMAALKDVRLPKATYREEEGAVTIPDLSERPVRLQVGPVPVATTIGVFESQYFLVDPTEMETSLCSATLTLITDEGGRLLGLHKSGGFALNQEQMAESVETAIARGIEIRNQI</sequence>
<dbReference type="FunFam" id="3.30.230.70:FF:000017">
    <property type="entry name" value="Exosome complex component Rrp42"/>
    <property type="match status" value="1"/>
</dbReference>